<accession>A0ABW0Z423</accession>
<comment type="caution">
    <text evidence="2">The sequence shown here is derived from an EMBL/GenBank/DDBJ whole genome shotgun (WGS) entry which is preliminary data.</text>
</comment>
<dbReference type="EC" id="2.3.-.-" evidence="2"/>
<dbReference type="InterPro" id="IPR000182">
    <property type="entry name" value="GNAT_dom"/>
</dbReference>
<dbReference type="SUPFAM" id="SSF55729">
    <property type="entry name" value="Acyl-CoA N-acyltransferases (Nat)"/>
    <property type="match status" value="1"/>
</dbReference>
<dbReference type="Gene3D" id="3.40.630.30">
    <property type="match status" value="1"/>
</dbReference>
<dbReference type="InterPro" id="IPR016181">
    <property type="entry name" value="Acyl_CoA_acyltransferase"/>
</dbReference>
<sequence length="261" mass="27391">MDRDAVLELFDAQMRRGARPDGPGARVEHVGGVVRQVGGEGGGAGSAVLWSGLDAGTADMAITAQVEYFASRGRDVEWKLYGHDRPADLGARLRAAGFVPGDEETLMVAETGGAAADAAPPDGVVLRDVTDAAGVELMVAVHEQAFGTGTAKRFRQRCLAQLGCGESPLTAVVALADGLPVSAARLEVVPGTDFAGLWSGGTVPAWRGRGLYRSLVAHRARIAARRGCRYLQVDASTQSRPILERLGFVALTTTTPYVLRP</sequence>
<dbReference type="Pfam" id="PF00583">
    <property type="entry name" value="Acetyltransf_1"/>
    <property type="match status" value="1"/>
</dbReference>
<keyword evidence="2" id="KW-0012">Acyltransferase</keyword>
<protein>
    <submittedName>
        <fullName evidence="2">GNAT family N-acetyltransferase</fullName>
        <ecNumber evidence="2">2.3.-.-</ecNumber>
    </submittedName>
</protein>
<dbReference type="RefSeq" id="WP_390317157.1">
    <property type="nucleotide sequence ID" value="NZ_JBHSPB010000009.1"/>
</dbReference>
<proteinExistence type="predicted"/>
<name>A0ABW0Z423_9ACTN</name>
<dbReference type="PROSITE" id="PS51186">
    <property type="entry name" value="GNAT"/>
    <property type="match status" value="1"/>
</dbReference>
<dbReference type="Proteomes" id="UP001596083">
    <property type="component" value="Unassembled WGS sequence"/>
</dbReference>
<feature type="domain" description="N-acetyltransferase" evidence="1">
    <location>
        <begin position="124"/>
        <end position="261"/>
    </location>
</feature>
<evidence type="ECO:0000313" key="3">
    <source>
        <dbReference type="Proteomes" id="UP001596083"/>
    </source>
</evidence>
<reference evidence="3" key="1">
    <citation type="journal article" date="2019" name="Int. J. Syst. Evol. Microbiol.">
        <title>The Global Catalogue of Microorganisms (GCM) 10K type strain sequencing project: providing services to taxonomists for standard genome sequencing and annotation.</title>
        <authorList>
            <consortium name="The Broad Institute Genomics Platform"/>
            <consortium name="The Broad Institute Genome Sequencing Center for Infectious Disease"/>
            <person name="Wu L."/>
            <person name="Ma J."/>
        </authorList>
    </citation>
    <scope>NUCLEOTIDE SEQUENCE [LARGE SCALE GENOMIC DNA]</scope>
    <source>
        <strain evidence="3">CGMCC 4.7304</strain>
    </source>
</reference>
<evidence type="ECO:0000259" key="1">
    <source>
        <dbReference type="PROSITE" id="PS51186"/>
    </source>
</evidence>
<keyword evidence="3" id="KW-1185">Reference proteome</keyword>
<dbReference type="GO" id="GO:0016746">
    <property type="term" value="F:acyltransferase activity"/>
    <property type="evidence" value="ECO:0007669"/>
    <property type="project" value="UniProtKB-KW"/>
</dbReference>
<gene>
    <name evidence="2" type="ORF">ACFP1Z_16650</name>
</gene>
<organism evidence="2 3">
    <name type="scientific">Streptomyces gamaensis</name>
    <dbReference type="NCBI Taxonomy" id="1763542"/>
    <lineage>
        <taxon>Bacteria</taxon>
        <taxon>Bacillati</taxon>
        <taxon>Actinomycetota</taxon>
        <taxon>Actinomycetes</taxon>
        <taxon>Kitasatosporales</taxon>
        <taxon>Streptomycetaceae</taxon>
        <taxon>Streptomyces</taxon>
    </lineage>
</organism>
<keyword evidence="2" id="KW-0808">Transferase</keyword>
<dbReference type="EMBL" id="JBHSPB010000009">
    <property type="protein sequence ID" value="MFC5721803.1"/>
    <property type="molecule type" value="Genomic_DNA"/>
</dbReference>
<evidence type="ECO:0000313" key="2">
    <source>
        <dbReference type="EMBL" id="MFC5721803.1"/>
    </source>
</evidence>